<reference evidence="4 5" key="1">
    <citation type="submission" date="2021-12" db="EMBL/GenBank/DDBJ databases">
        <title>Siccirubricoccus leaddurans sp. nov., a high concentration Zn2+ tolerance bacterium.</title>
        <authorList>
            <person name="Cao Y."/>
        </authorList>
    </citation>
    <scope>NUCLEOTIDE SEQUENCE [LARGE SCALE GENOMIC DNA]</scope>
    <source>
        <strain evidence="4 5">KC 17139</strain>
    </source>
</reference>
<comment type="caution">
    <text evidence="4">The sequence shown here is derived from an EMBL/GenBank/DDBJ whole genome shotgun (WGS) entry which is preliminary data.</text>
</comment>
<evidence type="ECO:0000313" key="5">
    <source>
        <dbReference type="Proteomes" id="UP001523392"/>
    </source>
</evidence>
<dbReference type="Pfam" id="PF00072">
    <property type="entry name" value="Response_reg"/>
    <property type="match status" value="1"/>
</dbReference>
<dbReference type="InterPro" id="IPR001789">
    <property type="entry name" value="Sig_transdc_resp-reg_receiver"/>
</dbReference>
<protein>
    <submittedName>
        <fullName evidence="4">Response regulator</fullName>
    </submittedName>
</protein>
<dbReference type="PROSITE" id="PS50110">
    <property type="entry name" value="RESPONSE_REGULATORY"/>
    <property type="match status" value="1"/>
</dbReference>
<keyword evidence="5" id="KW-1185">Reference proteome</keyword>
<dbReference type="SMART" id="SM00448">
    <property type="entry name" value="REC"/>
    <property type="match status" value="1"/>
</dbReference>
<dbReference type="PANTHER" id="PTHR44591">
    <property type="entry name" value="STRESS RESPONSE REGULATOR PROTEIN 1"/>
    <property type="match status" value="1"/>
</dbReference>
<sequence>MLEGDTHSVVLCADAPAALRHLERESFDLVISDVVMPGGMSGLELARTVRQRWPGLPVLLATGYLATLDVPNGEFSVLQKPFTAIELAGAIDLALREPHPQPA</sequence>
<proteinExistence type="predicted"/>
<name>A0ABT1DAR7_9PROT</name>
<dbReference type="SUPFAM" id="SSF52172">
    <property type="entry name" value="CheY-like"/>
    <property type="match status" value="1"/>
</dbReference>
<evidence type="ECO:0000256" key="1">
    <source>
        <dbReference type="ARBA" id="ARBA00022553"/>
    </source>
</evidence>
<dbReference type="PANTHER" id="PTHR44591:SF3">
    <property type="entry name" value="RESPONSE REGULATORY DOMAIN-CONTAINING PROTEIN"/>
    <property type="match status" value="1"/>
</dbReference>
<gene>
    <name evidence="4" type="ORF">JYK14_19195</name>
</gene>
<feature type="modified residue" description="4-aspartylphosphate" evidence="2">
    <location>
        <position position="33"/>
    </location>
</feature>
<dbReference type="InterPro" id="IPR011006">
    <property type="entry name" value="CheY-like_superfamily"/>
</dbReference>
<evidence type="ECO:0000313" key="4">
    <source>
        <dbReference type="EMBL" id="MCO6418274.1"/>
    </source>
</evidence>
<dbReference type="EMBL" id="JAFIRR010000123">
    <property type="protein sequence ID" value="MCO6418274.1"/>
    <property type="molecule type" value="Genomic_DNA"/>
</dbReference>
<keyword evidence="1 2" id="KW-0597">Phosphoprotein</keyword>
<organism evidence="4 5">
    <name type="scientific">Siccirubricoccus soli</name>
    <dbReference type="NCBI Taxonomy" id="2899147"/>
    <lineage>
        <taxon>Bacteria</taxon>
        <taxon>Pseudomonadati</taxon>
        <taxon>Pseudomonadota</taxon>
        <taxon>Alphaproteobacteria</taxon>
        <taxon>Acetobacterales</taxon>
        <taxon>Roseomonadaceae</taxon>
        <taxon>Siccirubricoccus</taxon>
    </lineage>
</organism>
<dbReference type="Gene3D" id="3.40.50.2300">
    <property type="match status" value="1"/>
</dbReference>
<dbReference type="Proteomes" id="UP001523392">
    <property type="component" value="Unassembled WGS sequence"/>
</dbReference>
<feature type="domain" description="Response regulatory" evidence="3">
    <location>
        <begin position="1"/>
        <end position="95"/>
    </location>
</feature>
<evidence type="ECO:0000259" key="3">
    <source>
        <dbReference type="PROSITE" id="PS50110"/>
    </source>
</evidence>
<dbReference type="InterPro" id="IPR050595">
    <property type="entry name" value="Bact_response_regulator"/>
</dbReference>
<accession>A0ABT1DAR7</accession>
<evidence type="ECO:0000256" key="2">
    <source>
        <dbReference type="PROSITE-ProRule" id="PRU00169"/>
    </source>
</evidence>